<dbReference type="EMBL" id="CP048751">
    <property type="protein sequence ID" value="QIH73226.1"/>
    <property type="molecule type" value="Genomic_DNA"/>
</dbReference>
<reference evidence="2 3" key="1">
    <citation type="submission" date="2020-01" db="EMBL/GenBank/DDBJ databases">
        <authorList>
            <person name="Wang S."/>
        </authorList>
    </citation>
    <scope>NUCLEOTIDE SEQUENCE [LARGE SCALE GENOMIC DNA]</scope>
    <source>
        <strain evidence="2 3">D151-2-6</strain>
    </source>
</reference>
<dbReference type="Pfam" id="PF02661">
    <property type="entry name" value="Fic"/>
    <property type="match status" value="1"/>
</dbReference>
<sequence>MGFQALSQTAQHSLESVLAKYEYQDPFGNQCVGLFDVLRAHYLVCDYFSDSGEGLFQAGPRDLGLLESAISRQQSVHFNSVKWHNDIEQISSLFFGLVKDHPFHDANKPTAFLVLLYALYKKNYTTIATELVIEDFVVHIASNEYRKKSKFKSLASNFGDSDAAVYYISDFIKENFRNVDKRRYIVTYRQLNQILMRFGYELTNQDKNYIDVVRRKERRKWLGFGPVEVINQKVKQIGFPGWTREVRKNIVDEVRSATNLTFKDGFDSAAFFQGVDPAAALISRYQSALERLAYR</sequence>
<name>A0AB37E7Y3_9CAUL</name>
<dbReference type="KEGG" id="bmed:GYM46_09845"/>
<protein>
    <submittedName>
        <fullName evidence="2">Fic family protein</fullName>
    </submittedName>
</protein>
<evidence type="ECO:0000259" key="1">
    <source>
        <dbReference type="PROSITE" id="PS51459"/>
    </source>
</evidence>
<dbReference type="PROSITE" id="PS51459">
    <property type="entry name" value="FIDO"/>
    <property type="match status" value="1"/>
</dbReference>
<dbReference type="RefSeq" id="WP_164952697.1">
    <property type="nucleotide sequence ID" value="NZ_CP048751.1"/>
</dbReference>
<dbReference type="InterPro" id="IPR053737">
    <property type="entry name" value="Type_II_TA_Toxin"/>
</dbReference>
<evidence type="ECO:0000313" key="3">
    <source>
        <dbReference type="Proteomes" id="UP000501325"/>
    </source>
</evidence>
<accession>A0AB37E7Y3</accession>
<evidence type="ECO:0000313" key="2">
    <source>
        <dbReference type="EMBL" id="QIH73226.1"/>
    </source>
</evidence>
<feature type="domain" description="Fido" evidence="1">
    <location>
        <begin position="32"/>
        <end position="174"/>
    </location>
</feature>
<organism evidence="2 3">
    <name type="scientific">Brevundimonas mediterranea</name>
    <dbReference type="NCBI Taxonomy" id="74329"/>
    <lineage>
        <taxon>Bacteria</taxon>
        <taxon>Pseudomonadati</taxon>
        <taxon>Pseudomonadota</taxon>
        <taxon>Alphaproteobacteria</taxon>
        <taxon>Caulobacterales</taxon>
        <taxon>Caulobacteraceae</taxon>
        <taxon>Brevundimonas</taxon>
    </lineage>
</organism>
<dbReference type="Proteomes" id="UP000501325">
    <property type="component" value="Chromosome"/>
</dbReference>
<dbReference type="AlphaFoldDB" id="A0AB37E7Y3"/>
<gene>
    <name evidence="2" type="ORF">GYM46_09845</name>
</gene>
<dbReference type="Gene3D" id="1.20.120.1870">
    <property type="entry name" value="Fic/DOC protein, Fido domain"/>
    <property type="match status" value="1"/>
</dbReference>
<dbReference type="InterPro" id="IPR003812">
    <property type="entry name" value="Fido"/>
</dbReference>
<proteinExistence type="predicted"/>